<name>A0A1I2S9B3_9EURY</name>
<evidence type="ECO:0000256" key="2">
    <source>
        <dbReference type="SAM" id="Phobius"/>
    </source>
</evidence>
<keyword evidence="2" id="KW-0472">Membrane</keyword>
<proteinExistence type="predicted"/>
<sequence>MGFDDENDAESDGGEPSDTMRERASEHRVKLWLLLYANRWAVAAVPLLFVFGSLVVLGAIDPVPLQSVVASSDPIETVFQALLTATITGVTLVVSINSLVLSQELGPLGDQRQRMSGAMEFRRDVEDDLSVTAAPPEPSAFLRALVVAVSDRAEALGDAVSANDLSGEDELGPRIDDYVAGLRGNASEVSDELEEGQFGTFDVLFAALDFNYSWKIYQARRLRNEHEDLPDAVSEAFDELVNVLTYFGPAREHFKTLYFQWELINLSRAMMYAAVPSLVVSTAAILYIDDPGTITGTVFGVGNVVWTVSAAVAVAVFPFTILISFILRIATAAKRTLSIGPFILRSENRSENLD</sequence>
<feature type="compositionally biased region" description="Acidic residues" evidence="1">
    <location>
        <begin position="1"/>
        <end position="15"/>
    </location>
</feature>
<dbReference type="OrthoDB" id="202254at2157"/>
<keyword evidence="2" id="KW-0812">Transmembrane</keyword>
<keyword evidence="4" id="KW-1185">Reference proteome</keyword>
<dbReference type="Pfam" id="PF25927">
    <property type="entry name" value="DUF7972"/>
    <property type="match status" value="1"/>
</dbReference>
<evidence type="ECO:0000313" key="3">
    <source>
        <dbReference type="EMBL" id="SFG46636.1"/>
    </source>
</evidence>
<reference evidence="4" key="1">
    <citation type="submission" date="2016-10" db="EMBL/GenBank/DDBJ databases">
        <authorList>
            <person name="Varghese N."/>
            <person name="Submissions S."/>
        </authorList>
    </citation>
    <scope>NUCLEOTIDE SEQUENCE [LARGE SCALE GENOMIC DNA]</scope>
    <source>
        <strain evidence="4">CGMCC 1.7739</strain>
    </source>
</reference>
<dbReference type="RefSeq" id="WP_092891987.1">
    <property type="nucleotide sequence ID" value="NZ_FOOQ01000002.1"/>
</dbReference>
<dbReference type="InterPro" id="IPR058278">
    <property type="entry name" value="DUF7972"/>
</dbReference>
<feature type="transmembrane region" description="Helical" evidence="2">
    <location>
        <begin position="80"/>
        <end position="102"/>
    </location>
</feature>
<dbReference type="STRING" id="553467.SAMN04488063_2140"/>
<protein>
    <submittedName>
        <fullName evidence="3">Uncharacterized protein</fullName>
    </submittedName>
</protein>
<feature type="transmembrane region" description="Helical" evidence="2">
    <location>
        <begin position="40"/>
        <end position="60"/>
    </location>
</feature>
<feature type="region of interest" description="Disordered" evidence="1">
    <location>
        <begin position="1"/>
        <end position="22"/>
    </location>
</feature>
<dbReference type="Proteomes" id="UP000198876">
    <property type="component" value="Unassembled WGS sequence"/>
</dbReference>
<keyword evidence="2" id="KW-1133">Transmembrane helix</keyword>
<dbReference type="EMBL" id="FOOQ01000002">
    <property type="protein sequence ID" value="SFG46636.1"/>
    <property type="molecule type" value="Genomic_DNA"/>
</dbReference>
<accession>A0A1I2S9B3</accession>
<organism evidence="3 4">
    <name type="scientific">Halopelagius inordinatus</name>
    <dbReference type="NCBI Taxonomy" id="553467"/>
    <lineage>
        <taxon>Archaea</taxon>
        <taxon>Methanobacteriati</taxon>
        <taxon>Methanobacteriota</taxon>
        <taxon>Stenosarchaea group</taxon>
        <taxon>Halobacteria</taxon>
        <taxon>Halobacteriales</taxon>
        <taxon>Haloferacaceae</taxon>
    </lineage>
</organism>
<evidence type="ECO:0000256" key="1">
    <source>
        <dbReference type="SAM" id="MobiDB-lite"/>
    </source>
</evidence>
<dbReference type="AlphaFoldDB" id="A0A1I2S9B3"/>
<evidence type="ECO:0000313" key="4">
    <source>
        <dbReference type="Proteomes" id="UP000198876"/>
    </source>
</evidence>
<feature type="transmembrane region" description="Helical" evidence="2">
    <location>
        <begin position="269"/>
        <end position="288"/>
    </location>
</feature>
<gene>
    <name evidence="3" type="ORF">SAMN04488063_2140</name>
</gene>
<feature type="transmembrane region" description="Helical" evidence="2">
    <location>
        <begin position="308"/>
        <end position="327"/>
    </location>
</feature>